<name>A0A0B7AER6_9EUPU</name>
<dbReference type="AlphaFoldDB" id="A0A0B7AER6"/>
<proteinExistence type="predicted"/>
<sequence length="76" mass="8980">MNPKEMVEELNSDLSKAIKQHENMWFIQLTLLHQLPAMFVNNQMFVNNNQEMFTFSSKYVENYLDRQGVSMAKPLP</sequence>
<protein>
    <submittedName>
        <fullName evidence="1">Uncharacterized protein</fullName>
    </submittedName>
</protein>
<evidence type="ECO:0000313" key="1">
    <source>
        <dbReference type="EMBL" id="CEK79293.1"/>
    </source>
</evidence>
<accession>A0A0B7AER6</accession>
<organism evidence="1">
    <name type="scientific">Arion vulgaris</name>
    <dbReference type="NCBI Taxonomy" id="1028688"/>
    <lineage>
        <taxon>Eukaryota</taxon>
        <taxon>Metazoa</taxon>
        <taxon>Spiralia</taxon>
        <taxon>Lophotrochozoa</taxon>
        <taxon>Mollusca</taxon>
        <taxon>Gastropoda</taxon>
        <taxon>Heterobranchia</taxon>
        <taxon>Euthyneura</taxon>
        <taxon>Panpulmonata</taxon>
        <taxon>Eupulmonata</taxon>
        <taxon>Stylommatophora</taxon>
        <taxon>Helicina</taxon>
        <taxon>Arionoidea</taxon>
        <taxon>Arionidae</taxon>
        <taxon>Arion</taxon>
    </lineage>
</organism>
<dbReference type="EMBL" id="HACG01032428">
    <property type="protein sequence ID" value="CEK79293.1"/>
    <property type="molecule type" value="Transcribed_RNA"/>
</dbReference>
<gene>
    <name evidence="1" type="primary">ORF114685</name>
</gene>
<reference evidence="1" key="1">
    <citation type="submission" date="2014-12" db="EMBL/GenBank/DDBJ databases">
        <title>Insight into the proteome of Arion vulgaris.</title>
        <authorList>
            <person name="Aradska J."/>
            <person name="Bulat T."/>
            <person name="Smidak R."/>
            <person name="Sarate P."/>
            <person name="Gangsoo J."/>
            <person name="Sialana F."/>
            <person name="Bilban M."/>
            <person name="Lubec G."/>
        </authorList>
    </citation>
    <scope>NUCLEOTIDE SEQUENCE</scope>
    <source>
        <tissue evidence="1">Skin</tissue>
    </source>
</reference>